<protein>
    <recommendedName>
        <fullName evidence="1">Piezo non-specific cation channel cap domain-containing protein</fullName>
    </recommendedName>
</protein>
<feature type="domain" description="Piezo non-specific cation channel cap" evidence="1">
    <location>
        <begin position="4"/>
        <end position="72"/>
    </location>
</feature>
<accession>A0A820ZYP0</accession>
<evidence type="ECO:0000313" key="2">
    <source>
        <dbReference type="EMBL" id="CAF4569360.1"/>
    </source>
</evidence>
<keyword evidence="3" id="KW-1185">Reference proteome</keyword>
<dbReference type="EMBL" id="CAJOBG010064976">
    <property type="protein sequence ID" value="CAF4569360.1"/>
    <property type="molecule type" value="Genomic_DNA"/>
</dbReference>
<sequence>MFSQDSAYGFLRDFNSDDIRCANLFATSVDIWDISQPVRDTVVNNLRSNLTVPVRFSYTIRRNQLDQDNSADAAAVVTGE</sequence>
<reference evidence="2" key="1">
    <citation type="submission" date="2021-02" db="EMBL/GenBank/DDBJ databases">
        <authorList>
            <person name="Nowell W R."/>
        </authorList>
    </citation>
    <scope>NUCLEOTIDE SEQUENCE</scope>
</reference>
<dbReference type="Proteomes" id="UP000663866">
    <property type="component" value="Unassembled WGS sequence"/>
</dbReference>
<organism evidence="2 3">
    <name type="scientific">Rotaria magnacalcarata</name>
    <dbReference type="NCBI Taxonomy" id="392030"/>
    <lineage>
        <taxon>Eukaryota</taxon>
        <taxon>Metazoa</taxon>
        <taxon>Spiralia</taxon>
        <taxon>Gnathifera</taxon>
        <taxon>Rotifera</taxon>
        <taxon>Eurotatoria</taxon>
        <taxon>Bdelloidea</taxon>
        <taxon>Philodinida</taxon>
        <taxon>Philodinidae</taxon>
        <taxon>Rotaria</taxon>
    </lineage>
</organism>
<dbReference type="Pfam" id="PF12166">
    <property type="entry name" value="Piezo_cap"/>
    <property type="match status" value="1"/>
</dbReference>
<evidence type="ECO:0000313" key="3">
    <source>
        <dbReference type="Proteomes" id="UP000663866"/>
    </source>
</evidence>
<evidence type="ECO:0000259" key="1">
    <source>
        <dbReference type="Pfam" id="PF12166"/>
    </source>
</evidence>
<name>A0A820ZYP0_9BILA</name>
<feature type="non-terminal residue" evidence="2">
    <location>
        <position position="80"/>
    </location>
</feature>
<proteinExistence type="predicted"/>
<comment type="caution">
    <text evidence="2">The sequence shown here is derived from an EMBL/GenBank/DDBJ whole genome shotgun (WGS) entry which is preliminary data.</text>
</comment>
<dbReference type="AlphaFoldDB" id="A0A820ZYP0"/>
<gene>
    <name evidence="2" type="ORF">OVN521_LOCUS43976</name>
</gene>
<dbReference type="InterPro" id="IPR031334">
    <property type="entry name" value="Piezo_cap_dom"/>
</dbReference>